<proteinExistence type="predicted"/>
<evidence type="ECO:0000313" key="2">
    <source>
        <dbReference type="EMBL" id="EKF75175.1"/>
    </source>
</evidence>
<keyword evidence="3" id="KW-1185">Reference proteome</keyword>
<dbReference type="PATRIC" id="fig|1177179.3.peg.862"/>
<dbReference type="EMBL" id="AMRJ01000004">
    <property type="protein sequence ID" value="EKF75175.1"/>
    <property type="molecule type" value="Genomic_DNA"/>
</dbReference>
<name>L0WH57_9GAMM</name>
<comment type="caution">
    <text evidence="2">The sequence shown here is derived from an EMBL/GenBank/DDBJ whole genome shotgun (WGS) entry which is preliminary data.</text>
</comment>
<sequence>MIVVLIALLAVGWLTMTQLQKSPVANSPDAAAASQGPIQAPQRPDQIEQFDKDINKLYDDQAKAQQDALREATQ</sequence>
<reference evidence="2 3" key="1">
    <citation type="journal article" date="2012" name="J. Bacteriol.">
        <title>Genome Sequence of the Alkane-Degrading Bacterium Alcanivorax hongdengensis Type Strain A-11-3.</title>
        <authorList>
            <person name="Lai Q."/>
            <person name="Shao Z."/>
        </authorList>
    </citation>
    <scope>NUCLEOTIDE SEQUENCE [LARGE SCALE GENOMIC DNA]</scope>
    <source>
        <strain evidence="2 3">A-11-3</strain>
    </source>
</reference>
<dbReference type="AlphaFoldDB" id="L0WH57"/>
<protein>
    <submittedName>
        <fullName evidence="2">Uncharacterized protein</fullName>
    </submittedName>
</protein>
<evidence type="ECO:0000313" key="3">
    <source>
        <dbReference type="Proteomes" id="UP000010164"/>
    </source>
</evidence>
<feature type="region of interest" description="Disordered" evidence="1">
    <location>
        <begin position="24"/>
        <end position="44"/>
    </location>
</feature>
<gene>
    <name evidence="2" type="ORF">A11A3_04325</name>
</gene>
<accession>L0WH57</accession>
<dbReference type="Proteomes" id="UP000010164">
    <property type="component" value="Unassembled WGS sequence"/>
</dbReference>
<evidence type="ECO:0000256" key="1">
    <source>
        <dbReference type="SAM" id="MobiDB-lite"/>
    </source>
</evidence>
<organism evidence="2 3">
    <name type="scientific">Alcanivorax hongdengensis A-11-3</name>
    <dbReference type="NCBI Taxonomy" id="1177179"/>
    <lineage>
        <taxon>Bacteria</taxon>
        <taxon>Pseudomonadati</taxon>
        <taxon>Pseudomonadota</taxon>
        <taxon>Gammaproteobacteria</taxon>
        <taxon>Oceanospirillales</taxon>
        <taxon>Alcanivoracaceae</taxon>
        <taxon>Alcanivorax</taxon>
    </lineage>
</organism>